<gene>
    <name evidence="5" type="ORF">KTA_04130</name>
</gene>
<evidence type="ECO:0000256" key="2">
    <source>
        <dbReference type="ARBA" id="ARBA00022679"/>
    </source>
</evidence>
<dbReference type="Pfam" id="PF08241">
    <property type="entry name" value="Methyltransf_11"/>
    <property type="match status" value="1"/>
</dbReference>
<accession>A0A455T494</accession>
<dbReference type="AlphaFoldDB" id="A0A455T494"/>
<name>A0A455T494_9CHLR</name>
<evidence type="ECO:0000259" key="4">
    <source>
        <dbReference type="Pfam" id="PF08241"/>
    </source>
</evidence>
<dbReference type="GO" id="GO:0008757">
    <property type="term" value="F:S-adenosylmethionine-dependent methyltransferase activity"/>
    <property type="evidence" value="ECO:0007669"/>
    <property type="project" value="InterPro"/>
</dbReference>
<feature type="domain" description="Methyltransferase type 11" evidence="4">
    <location>
        <begin position="2"/>
        <end position="89"/>
    </location>
</feature>
<organism evidence="5">
    <name type="scientific">Thermogemmatispora argillosa</name>
    <dbReference type="NCBI Taxonomy" id="2045280"/>
    <lineage>
        <taxon>Bacteria</taxon>
        <taxon>Bacillati</taxon>
        <taxon>Chloroflexota</taxon>
        <taxon>Ktedonobacteria</taxon>
        <taxon>Thermogemmatisporales</taxon>
        <taxon>Thermogemmatisporaceae</taxon>
        <taxon>Thermogemmatispora</taxon>
    </lineage>
</organism>
<dbReference type="InterPro" id="IPR013216">
    <property type="entry name" value="Methyltransf_11"/>
</dbReference>
<evidence type="ECO:0000256" key="3">
    <source>
        <dbReference type="ARBA" id="ARBA00022691"/>
    </source>
</evidence>
<keyword evidence="2" id="KW-0808">Transferase</keyword>
<dbReference type="InterPro" id="IPR023576">
    <property type="entry name" value="UbiE/COQ5_MeTrFase_CS"/>
</dbReference>
<dbReference type="InterPro" id="IPR029063">
    <property type="entry name" value="SAM-dependent_MTases_sf"/>
</dbReference>
<dbReference type="SUPFAM" id="SSF53335">
    <property type="entry name" value="S-adenosyl-L-methionine-dependent methyltransferases"/>
    <property type="match status" value="1"/>
</dbReference>
<proteinExistence type="predicted"/>
<keyword evidence="3" id="KW-0949">S-adenosyl-L-methionine</keyword>
<dbReference type="Gene3D" id="3.40.50.150">
    <property type="entry name" value="Vaccinia Virus protein VP39"/>
    <property type="match status" value="1"/>
</dbReference>
<evidence type="ECO:0000313" key="5">
    <source>
        <dbReference type="EMBL" id="BBH92214.1"/>
    </source>
</evidence>
<protein>
    <recommendedName>
        <fullName evidence="4">Methyltransferase type 11 domain-containing protein</fullName>
    </recommendedName>
</protein>
<dbReference type="EMBL" id="AP019377">
    <property type="protein sequence ID" value="BBH92214.1"/>
    <property type="molecule type" value="Genomic_DNA"/>
</dbReference>
<reference evidence="5" key="1">
    <citation type="submission" date="2018-12" db="EMBL/GenBank/DDBJ databases">
        <title>Novel natural products biosynthetic potential of the class Ktedonobacteria.</title>
        <authorList>
            <person name="Zheng Y."/>
            <person name="Saitou A."/>
            <person name="Wang C.M."/>
            <person name="Toyoda A."/>
            <person name="Minakuchi Y."/>
            <person name="Sekiguchi Y."/>
            <person name="Ueda K."/>
            <person name="Takano H."/>
            <person name="Sakai Y."/>
            <person name="Yokota A."/>
            <person name="Yabe S."/>
        </authorList>
    </citation>
    <scope>NUCLEOTIDE SEQUENCE</scope>
    <source>
        <strain evidence="5">A3-2</strain>
    </source>
</reference>
<dbReference type="PROSITE" id="PS01184">
    <property type="entry name" value="UBIE_2"/>
    <property type="match status" value="1"/>
</dbReference>
<sequence length="208" mass="21760">MGSGIGAVEMHALFPHALVVGGDVSLASLPQPVPPTCVFVRANVLEGLPFPDGQFTSTHQRLLVAAIPAHAWPGVVQELVRVTRPGGWIELVEASDVFQPAGPATRRLLDWFAGISRLREAVPVTTRLLASASASSSASHLVDGEAPSDRMAGRAWATACQRIEAPGAAVFQRGRASQSAASGSSAPGIFLFLCGPILQTRFSFPSTL</sequence>
<dbReference type="GO" id="GO:0032259">
    <property type="term" value="P:methylation"/>
    <property type="evidence" value="ECO:0007669"/>
    <property type="project" value="UniProtKB-KW"/>
</dbReference>
<evidence type="ECO:0000256" key="1">
    <source>
        <dbReference type="ARBA" id="ARBA00022603"/>
    </source>
</evidence>
<keyword evidence="1" id="KW-0489">Methyltransferase</keyword>